<organism evidence="2 3">
    <name type="scientific">Escherichia coli</name>
    <dbReference type="NCBI Taxonomy" id="562"/>
    <lineage>
        <taxon>Bacteria</taxon>
        <taxon>Pseudomonadati</taxon>
        <taxon>Pseudomonadota</taxon>
        <taxon>Gammaproteobacteria</taxon>
        <taxon>Enterobacterales</taxon>
        <taxon>Enterobacteriaceae</taxon>
        <taxon>Escherichia</taxon>
    </lineage>
</organism>
<accession>A0A6N6WPK1</accession>
<proteinExistence type="predicted"/>
<dbReference type="RefSeq" id="WP_158117600.1">
    <property type="nucleotide sequence ID" value="NZ_WSGM01000171.1"/>
</dbReference>
<dbReference type="SUPFAM" id="SSF69349">
    <property type="entry name" value="Phage fibre proteins"/>
    <property type="match status" value="1"/>
</dbReference>
<reference evidence="2 3" key="1">
    <citation type="submission" date="2019-10" db="EMBL/GenBank/DDBJ databases">
        <title>Antimicrobial-resistant enteric bacteria are widely distributed amongst people, animals and the environment in northern Tanzania.</title>
        <authorList>
            <person name="Subbiah M."/>
            <person name="Call D.R."/>
        </authorList>
    </citation>
    <scope>NUCLEOTIDE SEQUENCE [LARGE SCALE GENOMIC DNA]</scope>
    <source>
        <strain evidence="2 3">TzEc067</strain>
    </source>
</reference>
<evidence type="ECO:0000313" key="3">
    <source>
        <dbReference type="Proteomes" id="UP000437875"/>
    </source>
</evidence>
<dbReference type="AlphaFoldDB" id="A0A6N6WPK1"/>
<feature type="region of interest" description="Disordered" evidence="1">
    <location>
        <begin position="124"/>
        <end position="145"/>
    </location>
</feature>
<protein>
    <submittedName>
        <fullName evidence="2">Type VI secretion protein VgrG</fullName>
    </submittedName>
</protein>
<name>A0A6N6WPK1_ECOLX</name>
<evidence type="ECO:0000313" key="2">
    <source>
        <dbReference type="EMBL" id="KAE9725185.1"/>
    </source>
</evidence>
<dbReference type="EMBL" id="WSGM01000171">
    <property type="protein sequence ID" value="KAE9725185.1"/>
    <property type="molecule type" value="Genomic_DNA"/>
</dbReference>
<dbReference type="Proteomes" id="UP000437875">
    <property type="component" value="Unassembled WGS sequence"/>
</dbReference>
<sequence length="145" mass="15211">VGIIRALTVGVAYQTTVGGIMNTSVALLQSSQVGLHKSLMVGMGYSVNVGNNVTFSVGKTMKENTGQTAVYSAGEHLELCCGKARLVLTKDGSIFLNGTHIHLEGESDVNGDAPVINWNCGATQPVPDAPVPKDLPPGMPDMRQF</sequence>
<gene>
    <name evidence="2" type="ORF">GP711_25450</name>
</gene>
<evidence type="ECO:0000256" key="1">
    <source>
        <dbReference type="SAM" id="MobiDB-lite"/>
    </source>
</evidence>
<feature type="non-terminal residue" evidence="2">
    <location>
        <position position="1"/>
    </location>
</feature>
<comment type="caution">
    <text evidence="2">The sequence shown here is derived from an EMBL/GenBank/DDBJ whole genome shotgun (WGS) entry which is preliminary data.</text>
</comment>
<feature type="compositionally biased region" description="Pro residues" evidence="1">
    <location>
        <begin position="127"/>
        <end position="139"/>
    </location>
</feature>